<accession>A0A7M1XIJ5</accession>
<proteinExistence type="predicted"/>
<dbReference type="Proteomes" id="UP000593591">
    <property type="component" value="Chromosome"/>
</dbReference>
<evidence type="ECO:0000313" key="4">
    <source>
        <dbReference type="Proteomes" id="UP000593591"/>
    </source>
</evidence>
<keyword evidence="1" id="KW-0963">Cytoplasm</keyword>
<dbReference type="InterPro" id="IPR020627">
    <property type="entry name" value="KhpA"/>
</dbReference>
<dbReference type="PANTHER" id="PTHR34654:SF1">
    <property type="entry name" value="RNA-BINDING PROTEIN KHPA"/>
    <property type="match status" value="1"/>
</dbReference>
<dbReference type="KEGG" id="trc:DYE49_01390"/>
<dbReference type="PANTHER" id="PTHR34654">
    <property type="entry name" value="UPF0109 PROTEIN SCO5592"/>
    <property type="match status" value="1"/>
</dbReference>
<sequence length="97" mass="11177">MESETNLDLTGDIRSLIEPLVSKPEAVLIRRMDKPEHLGRKEQNYLILCEKDDLGKLIGRHGVISDSLRTILNVSVKNMRKKVHLRFESFEEFNGSK</sequence>
<dbReference type="AlphaFoldDB" id="A0A7M1XIJ5"/>
<organism evidence="3 4">
    <name type="scientific">Treponema rectale</name>
    <dbReference type="NCBI Taxonomy" id="744512"/>
    <lineage>
        <taxon>Bacteria</taxon>
        <taxon>Pseudomonadati</taxon>
        <taxon>Spirochaetota</taxon>
        <taxon>Spirochaetia</taxon>
        <taxon>Spirochaetales</taxon>
        <taxon>Treponemataceae</taxon>
        <taxon>Treponema</taxon>
    </lineage>
</organism>
<gene>
    <name evidence="3" type="ORF">DYE49_01390</name>
</gene>
<reference evidence="3 4" key="1">
    <citation type="submission" date="2018-08" db="EMBL/GenBank/DDBJ databases">
        <title>The first complete genome of Treponema rectale (CHPAT), a commensal spirochete of the bovine rectum.</title>
        <authorList>
            <person name="Staton G.J."/>
            <person name="Clegg S.R."/>
            <person name="Carter S.D."/>
            <person name="Radford A.D."/>
            <person name="Darby A."/>
            <person name="Hall N."/>
            <person name="Birtles R.J."/>
            <person name="Evans N.J."/>
        </authorList>
    </citation>
    <scope>NUCLEOTIDE SEQUENCE [LARGE SCALE GENOMIC DNA]</scope>
    <source>
        <strain evidence="3 4">CHPA</strain>
    </source>
</reference>
<keyword evidence="2" id="KW-0694">RNA-binding</keyword>
<dbReference type="GO" id="GO:0003723">
    <property type="term" value="F:RNA binding"/>
    <property type="evidence" value="ECO:0007669"/>
    <property type="project" value="UniProtKB-KW"/>
</dbReference>
<evidence type="ECO:0000256" key="2">
    <source>
        <dbReference type="ARBA" id="ARBA00022884"/>
    </source>
</evidence>
<evidence type="ECO:0000256" key="1">
    <source>
        <dbReference type="ARBA" id="ARBA00022490"/>
    </source>
</evidence>
<dbReference type="EMBL" id="CP031517">
    <property type="protein sequence ID" value="QOS39177.1"/>
    <property type="molecule type" value="Genomic_DNA"/>
</dbReference>
<name>A0A7M1XIJ5_9SPIR</name>
<dbReference type="Pfam" id="PF13083">
    <property type="entry name" value="KH_KhpA-B"/>
    <property type="match status" value="1"/>
</dbReference>
<evidence type="ECO:0000313" key="3">
    <source>
        <dbReference type="EMBL" id="QOS39177.1"/>
    </source>
</evidence>
<protein>
    <submittedName>
        <fullName evidence="3">KH domain-containing protein</fullName>
    </submittedName>
</protein>